<proteinExistence type="predicted"/>
<name>A0ABQ7ENF3_BRACR</name>
<evidence type="ECO:0000313" key="2">
    <source>
        <dbReference type="Proteomes" id="UP000266723"/>
    </source>
</evidence>
<reference evidence="1 2" key="1">
    <citation type="journal article" date="2020" name="BMC Genomics">
        <title>Intraspecific diversification of the crop wild relative Brassica cretica Lam. using demographic model selection.</title>
        <authorList>
            <person name="Kioukis A."/>
            <person name="Michalopoulou V.A."/>
            <person name="Briers L."/>
            <person name="Pirintsos S."/>
            <person name="Studholme D.J."/>
            <person name="Pavlidis P."/>
            <person name="Sarris P.F."/>
        </authorList>
    </citation>
    <scope>NUCLEOTIDE SEQUENCE [LARGE SCALE GENOMIC DNA]</scope>
    <source>
        <strain evidence="2">cv. PFS-1207/04</strain>
    </source>
</reference>
<comment type="caution">
    <text evidence="1">The sequence shown here is derived from an EMBL/GenBank/DDBJ whole genome shotgun (WGS) entry which is preliminary data.</text>
</comment>
<dbReference type="Proteomes" id="UP000266723">
    <property type="component" value="Unassembled WGS sequence"/>
</dbReference>
<keyword evidence="2" id="KW-1185">Reference proteome</keyword>
<accession>A0ABQ7ENF3</accession>
<gene>
    <name evidence="1" type="ORF">DY000_02045922</name>
</gene>
<organism evidence="1 2">
    <name type="scientific">Brassica cretica</name>
    <name type="common">Mustard</name>
    <dbReference type="NCBI Taxonomy" id="69181"/>
    <lineage>
        <taxon>Eukaryota</taxon>
        <taxon>Viridiplantae</taxon>
        <taxon>Streptophyta</taxon>
        <taxon>Embryophyta</taxon>
        <taxon>Tracheophyta</taxon>
        <taxon>Spermatophyta</taxon>
        <taxon>Magnoliopsida</taxon>
        <taxon>eudicotyledons</taxon>
        <taxon>Gunneridae</taxon>
        <taxon>Pentapetalae</taxon>
        <taxon>rosids</taxon>
        <taxon>malvids</taxon>
        <taxon>Brassicales</taxon>
        <taxon>Brassicaceae</taxon>
        <taxon>Brassiceae</taxon>
        <taxon>Brassica</taxon>
    </lineage>
</organism>
<protein>
    <submittedName>
        <fullName evidence="1">Uncharacterized protein</fullName>
    </submittedName>
</protein>
<evidence type="ECO:0000313" key="1">
    <source>
        <dbReference type="EMBL" id="KAF3605157.1"/>
    </source>
</evidence>
<dbReference type="EMBL" id="QGKV02000297">
    <property type="protein sequence ID" value="KAF3605157.1"/>
    <property type="molecule type" value="Genomic_DNA"/>
</dbReference>
<sequence length="107" mass="12768">MNFRENSEDHQFVGKVLGIYRGRTSSGYFDGFSLGIFRWTFRWSNPRKFRRNVPQNFHREFPRNGAFRKFRGMSPSVYSEEGVPRYIPRKCSSEISEGSFPRNFKKK</sequence>